<dbReference type="EMBL" id="CP044222">
    <property type="protein sequence ID" value="QEW06453.1"/>
    <property type="molecule type" value="Genomic_DNA"/>
</dbReference>
<reference evidence="1 2" key="1">
    <citation type="submission" date="2019-09" db="EMBL/GenBank/DDBJ databases">
        <title>Nitrincola iocasae sp. nov., a bacterium isolated from the sediment collected at a cold seep field in South China Sea.</title>
        <authorList>
            <person name="Zhang H."/>
            <person name="Wang H."/>
            <person name="Li C."/>
        </authorList>
    </citation>
    <scope>NUCLEOTIDE SEQUENCE [LARGE SCALE GENOMIC DNA]</scope>
    <source>
        <strain evidence="1 2">KXZD1103</strain>
    </source>
</reference>
<dbReference type="AlphaFoldDB" id="A0A5J6LDA6"/>
<protein>
    <submittedName>
        <fullName evidence="1">Uncharacterized protein</fullName>
    </submittedName>
</protein>
<dbReference type="Proteomes" id="UP000325606">
    <property type="component" value="Chromosome"/>
</dbReference>
<accession>A0A5J6LDA6</accession>
<keyword evidence="2" id="KW-1185">Reference proteome</keyword>
<dbReference type="RefSeq" id="WP_151054810.1">
    <property type="nucleotide sequence ID" value="NZ_CP044222.1"/>
</dbReference>
<proteinExistence type="predicted"/>
<evidence type="ECO:0000313" key="2">
    <source>
        <dbReference type="Proteomes" id="UP000325606"/>
    </source>
</evidence>
<evidence type="ECO:0000313" key="1">
    <source>
        <dbReference type="EMBL" id="QEW06453.1"/>
    </source>
</evidence>
<gene>
    <name evidence="1" type="ORF">F5I99_07985</name>
</gene>
<name>A0A5J6LDA6_9GAMM</name>
<sequence length="355" mass="41201">MKRMRPKLGLAFGLALIAITLFLWNQKGTQMARTSDYVIDRNYYIVVHSRGAVYDIFVNGVSTQKENAVRQSDFTLPINHLMQSDVNRITYNFSPLRGRDDDGNFIIEPHENFSIHISVESVHLETRERERITLVDARYDMETGQIISNEKTIFDAEPVYQQAHMYTTGELKLKGNHVWVNHGIDHPLPSQHLIAEFKTEDRFPRFHWLDEAVVLEDTPALREGLRNSYRHIHGLIESGDFRGLRQLLDPIWENGAIALNMGNSADDFIRRSETNKSFVQRRDDGRVLKPLHFDQVEAPIEIDHLQFMADGRLVRILPDPIQWRRPGTNTTTYSRFVFYVTKDNEWKVADIVIDG</sequence>
<dbReference type="KEGG" id="nik:F5I99_07985"/>
<organism evidence="1 2">
    <name type="scientific">Nitrincola iocasae</name>
    <dbReference type="NCBI Taxonomy" id="2614693"/>
    <lineage>
        <taxon>Bacteria</taxon>
        <taxon>Pseudomonadati</taxon>
        <taxon>Pseudomonadota</taxon>
        <taxon>Gammaproteobacteria</taxon>
        <taxon>Oceanospirillales</taxon>
        <taxon>Oceanospirillaceae</taxon>
        <taxon>Nitrincola</taxon>
    </lineage>
</organism>